<evidence type="ECO:0000313" key="10">
    <source>
        <dbReference type="EMBL" id="RHI97507.1"/>
    </source>
</evidence>
<comment type="cofactor">
    <cofactor evidence="1">
        <name>Ca(2+)</name>
        <dbReference type="ChEBI" id="CHEBI:29108"/>
    </cofactor>
</comment>
<dbReference type="InterPro" id="IPR013785">
    <property type="entry name" value="Aldolase_TIM"/>
</dbReference>
<comment type="caution">
    <text evidence="10">The sequence shown here is derived from an EMBL/GenBank/DDBJ whole genome shotgun (WGS) entry which is preliminary data.</text>
</comment>
<dbReference type="InterPro" id="IPR052720">
    <property type="entry name" value="Glycosyl_hydrolase_97"/>
</dbReference>
<gene>
    <name evidence="10" type="ORF">DW150_00420</name>
</gene>
<feature type="domain" description="Glycosyl-hydrolase 97 C-terminal oligomerisation" evidence="9">
    <location>
        <begin position="561"/>
        <end position="651"/>
    </location>
</feature>
<evidence type="ECO:0008006" key="12">
    <source>
        <dbReference type="Google" id="ProtNLM"/>
    </source>
</evidence>
<name>A0A415BX86_PHOVU</name>
<feature type="signal peptide" evidence="6">
    <location>
        <begin position="1"/>
        <end position="19"/>
    </location>
</feature>
<evidence type="ECO:0000256" key="3">
    <source>
        <dbReference type="ARBA" id="ARBA00022801"/>
    </source>
</evidence>
<evidence type="ECO:0000256" key="2">
    <source>
        <dbReference type="ARBA" id="ARBA00011245"/>
    </source>
</evidence>
<keyword evidence="3" id="KW-0378">Hydrolase</keyword>
<keyword evidence="4" id="KW-0106">Calcium</keyword>
<sequence length="990" mass="113332">MKKIILVLIAVFCSITTHANQTISSPDGRLIVNISDTNGQVYYTVCYDNREWLAPSLLGLKTDIGDFSKGLALKTVRASKIDKTYTLSRSKMSSVHYEANELQLDYVNADGKFITITFCVSDNDIAYRYSLYAPDEKSKTEHRSAVIMNEVSSFNLVDGTTTFLCPQIGGQTGWMRTKPSYEEEYKSNELMAVRSRYGLGYTFPCLFKTPDGWALLSETGVGGNYCAAHLSDYIAGQGYTIAYPDVKENNGQGSAFATIALPGSTPWRTITIGTTLKPIVETTIPFDVVEPLYEASEEYKPGRYTWSWLIWQDSSANYNDQIQFVNLTAAMGYEYVLVDAMWDVQMGRQRMAELSKYARSKGVSLMLWYNSNGFANDAPQSPKHCMNTSIGRDKEMAWMKSIGVKGIKVDFFGGDKQETMRLYEDILYDANRYGIQVIFHGCTLPRGWERMYPNYVSSEAVLASENVYFSDYHAKREAQQLTMHPFCRNTVGSMDWGGTILNKYLSKDNKKRHRRQTSDVFEIAAAIVNQASVQCIAIYPNNLMELPQRELDLLKEIPTIWDETQFIDGYPMKYVIIARRHGNQWWIAGLNAEKEPKKLTLDLPMLAGKVLHYYTDKPVKGKDFPEMKYSMLKVNNQGKVVVNIQPNGGILLCEQTREISRADMLRVYEEVKTPYKYGVVIEAPKQDDMVDCPSVFRVNDKWMMTYVLFDGRGYETWLAESEDLLHWQTKGKVLEFADKGWDKEQRGGFPALQDMDWGGSYQLNKYDGKYWMSYIGSSTAGYEGLPINVGLASTEYDPSMCHQWQTYNQPIMAWNDSDVGQWESHSPYKSIIYQVKNQLDSKFMMFYNAAQQVACGDVREKIGIATSNDLRHWKRYDGNPIFQHDYKRTITGDAQIQRMGDLWVMFYYCAHNPEWSKYGAYNSFAVSRDLIHWTDWTGTPLVAPSEDYDARYAHKSFVVKWNDTVYHFYCAVDQNRHRTIALATSKDIGR</sequence>
<reference evidence="10 11" key="1">
    <citation type="submission" date="2018-08" db="EMBL/GenBank/DDBJ databases">
        <title>A genome reference for cultivated species of the human gut microbiota.</title>
        <authorList>
            <person name="Zou Y."/>
            <person name="Xue W."/>
            <person name="Luo G."/>
        </authorList>
    </citation>
    <scope>NUCLEOTIDE SEQUENCE [LARGE SCALE GENOMIC DNA]</scope>
    <source>
        <strain evidence="10 11">AM13-21</strain>
    </source>
</reference>
<evidence type="ECO:0000256" key="6">
    <source>
        <dbReference type="SAM" id="SignalP"/>
    </source>
</evidence>
<dbReference type="PANTHER" id="PTHR35803">
    <property type="entry name" value="GLUCAN 1,4-ALPHA-GLUCOSIDASE SUSB-RELATED"/>
    <property type="match status" value="1"/>
</dbReference>
<dbReference type="Gene3D" id="2.60.40.1180">
    <property type="entry name" value="Golgi alpha-mannosidase II"/>
    <property type="match status" value="1"/>
</dbReference>
<evidence type="ECO:0000256" key="5">
    <source>
        <dbReference type="ARBA" id="ARBA00023295"/>
    </source>
</evidence>
<evidence type="ECO:0000256" key="1">
    <source>
        <dbReference type="ARBA" id="ARBA00001913"/>
    </source>
</evidence>
<dbReference type="InterPro" id="IPR029486">
    <property type="entry name" value="GH97_N"/>
</dbReference>
<dbReference type="Pfam" id="PF14508">
    <property type="entry name" value="GH97_N"/>
    <property type="match status" value="1"/>
</dbReference>
<feature type="domain" description="Glycosyl-hydrolase 97 N-terminal" evidence="8">
    <location>
        <begin position="23"/>
        <end position="291"/>
    </location>
</feature>
<dbReference type="Gene3D" id="2.115.10.20">
    <property type="entry name" value="Glycosyl hydrolase domain, family 43"/>
    <property type="match status" value="2"/>
</dbReference>
<keyword evidence="5" id="KW-0326">Glycosidase</keyword>
<evidence type="ECO:0000259" key="8">
    <source>
        <dbReference type="Pfam" id="PF14508"/>
    </source>
</evidence>
<evidence type="ECO:0000313" key="11">
    <source>
        <dbReference type="Proteomes" id="UP000285777"/>
    </source>
</evidence>
<evidence type="ECO:0000259" key="7">
    <source>
        <dbReference type="Pfam" id="PF10566"/>
    </source>
</evidence>
<dbReference type="InterPro" id="IPR013780">
    <property type="entry name" value="Glyco_hydro_b"/>
</dbReference>
<accession>A0A415BX86</accession>
<feature type="chain" id="PRO_5018972389" description="Glycoside hydrolase family 97 protein" evidence="6">
    <location>
        <begin position="20"/>
        <end position="990"/>
    </location>
</feature>
<organism evidence="10 11">
    <name type="scientific">Phocaeicola vulgatus</name>
    <name type="common">Bacteroides vulgatus</name>
    <dbReference type="NCBI Taxonomy" id="821"/>
    <lineage>
        <taxon>Bacteria</taxon>
        <taxon>Pseudomonadati</taxon>
        <taxon>Bacteroidota</taxon>
        <taxon>Bacteroidia</taxon>
        <taxon>Bacteroidales</taxon>
        <taxon>Bacteroidaceae</taxon>
        <taxon>Phocaeicola</taxon>
    </lineage>
</organism>
<dbReference type="Pfam" id="PF14509">
    <property type="entry name" value="GH97_C"/>
    <property type="match status" value="1"/>
</dbReference>
<dbReference type="InterPro" id="IPR017853">
    <property type="entry name" value="GH"/>
</dbReference>
<dbReference type="EMBL" id="QRLF01000001">
    <property type="protein sequence ID" value="RHI97507.1"/>
    <property type="molecule type" value="Genomic_DNA"/>
</dbReference>
<dbReference type="InterPro" id="IPR019563">
    <property type="entry name" value="GH97_catalytic"/>
</dbReference>
<feature type="domain" description="Glycosyl-hydrolase 97 catalytic" evidence="7">
    <location>
        <begin position="312"/>
        <end position="461"/>
    </location>
</feature>
<dbReference type="PANTHER" id="PTHR35803:SF2">
    <property type="entry name" value="RETAINING ALPHA-GALACTOSIDASE"/>
    <property type="match status" value="1"/>
</dbReference>
<dbReference type="GO" id="GO:0030246">
    <property type="term" value="F:carbohydrate binding"/>
    <property type="evidence" value="ECO:0007669"/>
    <property type="project" value="InterPro"/>
</dbReference>
<dbReference type="RefSeq" id="WP_118289662.1">
    <property type="nucleotide sequence ID" value="NZ_QRLF01000001.1"/>
</dbReference>
<dbReference type="SUPFAM" id="SSF51445">
    <property type="entry name" value="(Trans)glycosidases"/>
    <property type="match status" value="1"/>
</dbReference>
<dbReference type="InterPro" id="IPR014718">
    <property type="entry name" value="GH-type_carb-bd"/>
</dbReference>
<dbReference type="Gene3D" id="2.70.98.10">
    <property type="match status" value="1"/>
</dbReference>
<evidence type="ECO:0000256" key="4">
    <source>
        <dbReference type="ARBA" id="ARBA00022837"/>
    </source>
</evidence>
<evidence type="ECO:0000259" key="9">
    <source>
        <dbReference type="Pfam" id="PF14509"/>
    </source>
</evidence>
<dbReference type="Proteomes" id="UP000285777">
    <property type="component" value="Unassembled WGS sequence"/>
</dbReference>
<dbReference type="Gene3D" id="3.20.20.70">
    <property type="entry name" value="Aldolase class I"/>
    <property type="match status" value="1"/>
</dbReference>
<comment type="subunit">
    <text evidence="2">Monomer.</text>
</comment>
<protein>
    <recommendedName>
        <fullName evidence="12">Glycoside hydrolase family 97 protein</fullName>
    </recommendedName>
</protein>
<dbReference type="GO" id="GO:0016798">
    <property type="term" value="F:hydrolase activity, acting on glycosyl bonds"/>
    <property type="evidence" value="ECO:0007669"/>
    <property type="project" value="UniProtKB-KW"/>
</dbReference>
<dbReference type="SUPFAM" id="SSF75005">
    <property type="entry name" value="Arabinanase/levansucrase/invertase"/>
    <property type="match status" value="2"/>
</dbReference>
<dbReference type="InterPro" id="IPR023296">
    <property type="entry name" value="Glyco_hydro_beta-prop_sf"/>
</dbReference>
<dbReference type="Pfam" id="PF10566">
    <property type="entry name" value="Glyco_hydro_97"/>
    <property type="match status" value="1"/>
</dbReference>
<dbReference type="InterPro" id="IPR029483">
    <property type="entry name" value="GH97_C"/>
</dbReference>
<proteinExistence type="predicted"/>
<dbReference type="AlphaFoldDB" id="A0A415BX86"/>
<keyword evidence="6" id="KW-0732">Signal</keyword>